<proteinExistence type="predicted"/>
<dbReference type="PANTHER" id="PTHR47691">
    <property type="entry name" value="REGULATOR-RELATED"/>
    <property type="match status" value="1"/>
</dbReference>
<reference evidence="2" key="1">
    <citation type="submission" date="2017-04" db="EMBL/GenBank/DDBJ databases">
        <title>Genome deletions in a multicellular cyanobacterial endosymbiont for morphological adaptation in marine diatoms.</title>
        <authorList>
            <person name="Wang Y."/>
            <person name="Gao H."/>
            <person name="Li R."/>
            <person name="Xu X."/>
        </authorList>
    </citation>
    <scope>NUCLEOTIDE SEQUENCE</scope>
    <source>
        <strain evidence="2">FACHB 800</strain>
    </source>
</reference>
<accession>A0A975Y6J9</accession>
<keyword evidence="3" id="KW-1185">Reference proteome</keyword>
<dbReference type="Gene3D" id="3.40.50.300">
    <property type="entry name" value="P-loop containing nucleotide triphosphate hydrolases"/>
    <property type="match status" value="1"/>
</dbReference>
<dbReference type="KEGG" id="rsin:B6N60_04077"/>
<sequence length="526" mass="59596">MNSPRIESEFIEAQKSWELEKLYVDLASAKGKALTPVEKKFLRGLLCGFSPAEIANVVYQTRSSSTVRVYLSNGLYKYLEEMLSNQVGYLVKVKNWSHVTHLLEKAGYKKNWLNVKSTSFLPPRPSTEPEADFSQIKSPKIQDWGEAVDVKGFSGRNRELATVEDWIVNHRCRLVVLLGMGGIGKTALAIKLAEDIQDQFEYVIWRSLRFAPPLDILLHQIKQIFAPKSTIEQTEGLGITNKISRLINDLRNARCLLVLDHFDAILDRRVDEASILTQHPANYSRSQIVYRQGYEDYGEMIRRVGDSSHQSCLLLTSREKPPEIAANEGGKLPVRVCKLTGLNQDAAMALLHAKGFNQLPLESGQILLQRYAGNPLFLKLAATTINDLFGGSVDNFVNQDTVVLGEMRIVLDEQLQKLSTLEKHILCWLTLNFHISIEHLPVMMMPELSPSMARRLILETLELLQRRSLIELQDSHVCINTVVRQYILESLMTEQSQSGIDKGFLRQNSTLAAVWEKYIGEHPDLK</sequence>
<dbReference type="InterPro" id="IPR002182">
    <property type="entry name" value="NB-ARC"/>
</dbReference>
<dbReference type="Pfam" id="PF00931">
    <property type="entry name" value="NB-ARC"/>
    <property type="match status" value="1"/>
</dbReference>
<evidence type="ECO:0000313" key="3">
    <source>
        <dbReference type="Proteomes" id="UP000683511"/>
    </source>
</evidence>
<organism evidence="2 3">
    <name type="scientific">Richelia sinica FACHB-800</name>
    <dbReference type="NCBI Taxonomy" id="1357546"/>
    <lineage>
        <taxon>Bacteria</taxon>
        <taxon>Bacillati</taxon>
        <taxon>Cyanobacteriota</taxon>
        <taxon>Cyanophyceae</taxon>
        <taxon>Nostocales</taxon>
        <taxon>Nostocaceae</taxon>
        <taxon>Richelia</taxon>
    </lineage>
</organism>
<evidence type="ECO:0000313" key="2">
    <source>
        <dbReference type="EMBL" id="QXE25363.1"/>
    </source>
</evidence>
<protein>
    <submittedName>
        <fullName evidence="2">WD-40 repeat protein</fullName>
    </submittedName>
</protein>
<dbReference type="RefSeq" id="WP_244997449.1">
    <property type="nucleotide sequence ID" value="NZ_CP021056.1"/>
</dbReference>
<feature type="domain" description="NB-ARC" evidence="1">
    <location>
        <begin position="160"/>
        <end position="261"/>
    </location>
</feature>
<dbReference type="Proteomes" id="UP000683511">
    <property type="component" value="Chromosome"/>
</dbReference>
<evidence type="ECO:0000259" key="1">
    <source>
        <dbReference type="Pfam" id="PF00931"/>
    </source>
</evidence>
<dbReference type="GO" id="GO:0043531">
    <property type="term" value="F:ADP binding"/>
    <property type="evidence" value="ECO:0007669"/>
    <property type="project" value="InterPro"/>
</dbReference>
<dbReference type="SUPFAM" id="SSF52540">
    <property type="entry name" value="P-loop containing nucleoside triphosphate hydrolases"/>
    <property type="match status" value="1"/>
</dbReference>
<dbReference type="AlphaFoldDB" id="A0A975Y6J9"/>
<dbReference type="EMBL" id="CP021056">
    <property type="protein sequence ID" value="QXE25363.1"/>
    <property type="molecule type" value="Genomic_DNA"/>
</dbReference>
<dbReference type="PRINTS" id="PR00364">
    <property type="entry name" value="DISEASERSIST"/>
</dbReference>
<dbReference type="PANTHER" id="PTHR47691:SF3">
    <property type="entry name" value="HTH-TYPE TRANSCRIPTIONAL REGULATOR RV0890C-RELATED"/>
    <property type="match status" value="1"/>
</dbReference>
<name>A0A975Y6J9_9NOST</name>
<dbReference type="InterPro" id="IPR027417">
    <property type="entry name" value="P-loop_NTPase"/>
</dbReference>
<gene>
    <name evidence="2" type="ORF">B6N60_04077</name>
</gene>